<feature type="transmembrane region" description="Helical" evidence="1">
    <location>
        <begin position="128"/>
        <end position="150"/>
    </location>
</feature>
<evidence type="ECO:0008006" key="4">
    <source>
        <dbReference type="Google" id="ProtNLM"/>
    </source>
</evidence>
<gene>
    <name evidence="2" type="ORF">GCM10023196_104870</name>
</gene>
<dbReference type="Proteomes" id="UP001501442">
    <property type="component" value="Unassembled WGS sequence"/>
</dbReference>
<keyword evidence="1" id="KW-1133">Transmembrane helix</keyword>
<evidence type="ECO:0000256" key="1">
    <source>
        <dbReference type="SAM" id="Phobius"/>
    </source>
</evidence>
<sequence length="231" mass="23153">MTRPEDVMESYLAEVAGRLIGPARARRDILAELAAGIADAADAHAAAGMDPVQAAHAAVAEFGGPDQVAGGFRAELAAAQARRTALTVLTSGPLIGALWVGAALAAGIDARPIPPWHWAGLPAGARPAVHLAMIALAIAIAGTLFTLATTGRLARWLPARPLATAAIAVGGTAPIDITLVTLFAAQMAGAPGRLAVLPAAAATASLGRLAFTARTARDRLIARGGGAPARQ</sequence>
<proteinExistence type="predicted"/>
<dbReference type="EMBL" id="BAABHK010000031">
    <property type="protein sequence ID" value="GAA4640220.1"/>
    <property type="molecule type" value="Genomic_DNA"/>
</dbReference>
<keyword evidence="1" id="KW-0812">Transmembrane</keyword>
<dbReference type="InterPro" id="IPR047928">
    <property type="entry name" value="Perm_prefix_1"/>
</dbReference>
<accession>A0ABP8UU38</accession>
<feature type="transmembrane region" description="Helical" evidence="1">
    <location>
        <begin position="162"/>
        <end position="188"/>
    </location>
</feature>
<organism evidence="2 3">
    <name type="scientific">Actinoallomurus vinaceus</name>
    <dbReference type="NCBI Taxonomy" id="1080074"/>
    <lineage>
        <taxon>Bacteria</taxon>
        <taxon>Bacillati</taxon>
        <taxon>Actinomycetota</taxon>
        <taxon>Actinomycetes</taxon>
        <taxon>Streptosporangiales</taxon>
        <taxon>Thermomonosporaceae</taxon>
        <taxon>Actinoallomurus</taxon>
    </lineage>
</organism>
<protein>
    <recommendedName>
        <fullName evidence="4">DUF1700 domain-containing protein</fullName>
    </recommendedName>
</protein>
<keyword evidence="3" id="KW-1185">Reference proteome</keyword>
<name>A0ABP8UU38_9ACTN</name>
<feature type="transmembrane region" description="Helical" evidence="1">
    <location>
        <begin position="86"/>
        <end position="108"/>
    </location>
</feature>
<keyword evidence="1" id="KW-0472">Membrane</keyword>
<reference evidence="3" key="1">
    <citation type="journal article" date="2019" name="Int. J. Syst. Evol. Microbiol.">
        <title>The Global Catalogue of Microorganisms (GCM) 10K type strain sequencing project: providing services to taxonomists for standard genome sequencing and annotation.</title>
        <authorList>
            <consortium name="The Broad Institute Genomics Platform"/>
            <consortium name="The Broad Institute Genome Sequencing Center for Infectious Disease"/>
            <person name="Wu L."/>
            <person name="Ma J."/>
        </authorList>
    </citation>
    <scope>NUCLEOTIDE SEQUENCE [LARGE SCALE GENOMIC DNA]</scope>
    <source>
        <strain evidence="3">JCM 17939</strain>
    </source>
</reference>
<dbReference type="Pfam" id="PF22564">
    <property type="entry name" value="HAAS"/>
    <property type="match status" value="1"/>
</dbReference>
<dbReference type="NCBIfam" id="NF038403">
    <property type="entry name" value="perm_prefix_1"/>
    <property type="match status" value="1"/>
</dbReference>
<evidence type="ECO:0000313" key="3">
    <source>
        <dbReference type="Proteomes" id="UP001501442"/>
    </source>
</evidence>
<evidence type="ECO:0000313" key="2">
    <source>
        <dbReference type="EMBL" id="GAA4640220.1"/>
    </source>
</evidence>
<dbReference type="RefSeq" id="WP_345443912.1">
    <property type="nucleotide sequence ID" value="NZ_BAABHK010000031.1"/>
</dbReference>
<comment type="caution">
    <text evidence="2">The sequence shown here is derived from an EMBL/GenBank/DDBJ whole genome shotgun (WGS) entry which is preliminary data.</text>
</comment>
<feature type="transmembrane region" description="Helical" evidence="1">
    <location>
        <begin position="194"/>
        <end position="211"/>
    </location>
</feature>